<dbReference type="RefSeq" id="WP_163173628.1">
    <property type="nucleotide sequence ID" value="NZ_JAAIWK010000009.1"/>
</dbReference>
<dbReference type="Gene3D" id="1.10.460.10">
    <property type="entry name" value="Topoisomerase I, domain 2"/>
    <property type="match status" value="1"/>
</dbReference>
<dbReference type="NCBIfam" id="TIGR01056">
    <property type="entry name" value="topB"/>
    <property type="match status" value="1"/>
</dbReference>
<dbReference type="GO" id="GO:0003917">
    <property type="term" value="F:DNA topoisomerase type I (single strand cut, ATP-independent) activity"/>
    <property type="evidence" value="ECO:0007669"/>
    <property type="project" value="UniProtKB-EC"/>
</dbReference>
<accession>A0A6M0P565</accession>
<dbReference type="Gene3D" id="2.70.20.10">
    <property type="entry name" value="Topoisomerase I, domain 3"/>
    <property type="match status" value="1"/>
</dbReference>
<dbReference type="GO" id="GO:0006281">
    <property type="term" value="P:DNA repair"/>
    <property type="evidence" value="ECO:0007669"/>
    <property type="project" value="TreeGrafter"/>
</dbReference>
<evidence type="ECO:0000256" key="6">
    <source>
        <dbReference type="ARBA" id="ARBA00023029"/>
    </source>
</evidence>
<dbReference type="InterPro" id="IPR000380">
    <property type="entry name" value="Topo_IA"/>
</dbReference>
<evidence type="ECO:0000256" key="11">
    <source>
        <dbReference type="ARBA" id="ARBA00032235"/>
    </source>
</evidence>
<evidence type="ECO:0000256" key="5">
    <source>
        <dbReference type="ARBA" id="ARBA00022842"/>
    </source>
</evidence>
<dbReference type="PROSITE" id="PS52039">
    <property type="entry name" value="TOPO_IA_2"/>
    <property type="match status" value="1"/>
</dbReference>
<proteinExistence type="inferred from homology"/>
<dbReference type="InterPro" id="IPR023405">
    <property type="entry name" value="Topo_IA_core_domain"/>
</dbReference>
<dbReference type="Gene3D" id="1.10.290.10">
    <property type="entry name" value="Topoisomerase I, domain 4"/>
    <property type="match status" value="1"/>
</dbReference>
<dbReference type="CDD" id="cd00186">
    <property type="entry name" value="TOP1Ac"/>
    <property type="match status" value="1"/>
</dbReference>
<comment type="caution">
    <text evidence="15">The sequence shown here is derived from an EMBL/GenBank/DDBJ whole genome shotgun (WGS) entry which is preliminary data.</text>
</comment>
<dbReference type="Pfam" id="PF01131">
    <property type="entry name" value="Topoisom_bac"/>
    <property type="match status" value="1"/>
</dbReference>
<comment type="catalytic activity">
    <reaction evidence="1">
        <text>ATP-independent breakage of single-stranded DNA, followed by passage and rejoining.</text>
        <dbReference type="EC" id="5.6.2.1"/>
    </reaction>
</comment>
<dbReference type="PANTHER" id="PTHR11390:SF21">
    <property type="entry name" value="DNA TOPOISOMERASE 3-ALPHA"/>
    <property type="match status" value="1"/>
</dbReference>
<dbReference type="InterPro" id="IPR005738">
    <property type="entry name" value="TopoIII"/>
</dbReference>
<dbReference type="Proteomes" id="UP000476934">
    <property type="component" value="Unassembled WGS sequence"/>
</dbReference>
<dbReference type="AlphaFoldDB" id="A0A6M0P565"/>
<dbReference type="InterPro" id="IPR013826">
    <property type="entry name" value="Topo_IA_cen_sub3"/>
</dbReference>
<dbReference type="InterPro" id="IPR003601">
    <property type="entry name" value="Topo_IA_2"/>
</dbReference>
<dbReference type="InterPro" id="IPR023406">
    <property type="entry name" value="Topo_IA_AS"/>
</dbReference>
<feature type="domain" description="Toprim" evidence="13">
    <location>
        <begin position="2"/>
        <end position="133"/>
    </location>
</feature>
<evidence type="ECO:0000256" key="4">
    <source>
        <dbReference type="ARBA" id="ARBA00022723"/>
    </source>
</evidence>
<keyword evidence="7" id="KW-0238">DNA-binding</keyword>
<dbReference type="CDD" id="cd03362">
    <property type="entry name" value="TOPRIM_TopoIA_TopoIII"/>
    <property type="match status" value="1"/>
</dbReference>
<evidence type="ECO:0000256" key="10">
    <source>
        <dbReference type="ARBA" id="ARBA00031985"/>
    </source>
</evidence>
<dbReference type="InterPro" id="IPR006171">
    <property type="entry name" value="TOPRIM_dom"/>
</dbReference>
<gene>
    <name evidence="15" type="primary">topB</name>
    <name evidence="15" type="ORF">G4D61_07620</name>
</gene>
<dbReference type="PROSITE" id="PS50880">
    <property type="entry name" value="TOPRIM"/>
    <property type="match status" value="1"/>
</dbReference>
<dbReference type="GO" id="GO:0046872">
    <property type="term" value="F:metal ion binding"/>
    <property type="evidence" value="ECO:0007669"/>
    <property type="project" value="UniProtKB-KW"/>
</dbReference>
<reference evidence="15 16" key="1">
    <citation type="submission" date="2020-03" db="EMBL/GenBank/DDBJ databases">
        <title>Bacillus aquiflavi sp. nov., isolated from yellow water of strong flavor Chinese baijiu in Yibin region of China.</title>
        <authorList>
            <person name="Xie J."/>
        </authorList>
    </citation>
    <scope>NUCLEOTIDE SEQUENCE [LARGE SCALE GENOMIC DNA]</scope>
    <source>
        <strain evidence="15 16">Gsoil 114</strain>
    </source>
</reference>
<evidence type="ECO:0000313" key="15">
    <source>
        <dbReference type="EMBL" id="NEY19836.1"/>
    </source>
</evidence>
<dbReference type="InterPro" id="IPR003602">
    <property type="entry name" value="Topo_IA_DNA-bd_dom"/>
</dbReference>
<evidence type="ECO:0000256" key="7">
    <source>
        <dbReference type="ARBA" id="ARBA00023125"/>
    </source>
</evidence>
<dbReference type="PANTHER" id="PTHR11390">
    <property type="entry name" value="PROKARYOTIC DNA TOPOISOMERASE"/>
    <property type="match status" value="1"/>
</dbReference>
<evidence type="ECO:0000259" key="13">
    <source>
        <dbReference type="PROSITE" id="PS50880"/>
    </source>
</evidence>
<dbReference type="NCBIfam" id="NF005829">
    <property type="entry name" value="PRK07726.1"/>
    <property type="match status" value="1"/>
</dbReference>
<keyword evidence="4" id="KW-0479">Metal-binding</keyword>
<dbReference type="GO" id="GO:0006310">
    <property type="term" value="P:DNA recombination"/>
    <property type="evidence" value="ECO:0007669"/>
    <property type="project" value="TreeGrafter"/>
</dbReference>
<keyword evidence="5" id="KW-0460">Magnesium</keyword>
<evidence type="ECO:0000259" key="14">
    <source>
        <dbReference type="PROSITE" id="PS52039"/>
    </source>
</evidence>
<keyword evidence="16" id="KW-1185">Reference proteome</keyword>
<dbReference type="GO" id="GO:0043597">
    <property type="term" value="C:cytoplasmic replication fork"/>
    <property type="evidence" value="ECO:0007669"/>
    <property type="project" value="TreeGrafter"/>
</dbReference>
<dbReference type="GO" id="GO:0003677">
    <property type="term" value="F:DNA binding"/>
    <property type="evidence" value="ECO:0007669"/>
    <property type="project" value="UniProtKB-KW"/>
</dbReference>
<evidence type="ECO:0000256" key="3">
    <source>
        <dbReference type="ARBA" id="ARBA00012891"/>
    </source>
</evidence>
<dbReference type="EMBL" id="JAAIWK010000009">
    <property type="protein sequence ID" value="NEY19836.1"/>
    <property type="molecule type" value="Genomic_DNA"/>
</dbReference>
<dbReference type="PROSITE" id="PS00396">
    <property type="entry name" value="TOPO_IA_1"/>
    <property type="match status" value="1"/>
</dbReference>
<dbReference type="InterPro" id="IPR013825">
    <property type="entry name" value="Topo_IA_cen_sub2"/>
</dbReference>
<evidence type="ECO:0000256" key="9">
    <source>
        <dbReference type="ARBA" id="ARBA00030003"/>
    </source>
</evidence>
<dbReference type="Pfam" id="PF01751">
    <property type="entry name" value="Toprim"/>
    <property type="match status" value="1"/>
</dbReference>
<evidence type="ECO:0000256" key="2">
    <source>
        <dbReference type="ARBA" id="ARBA00009446"/>
    </source>
</evidence>
<evidence type="ECO:0000313" key="16">
    <source>
        <dbReference type="Proteomes" id="UP000476934"/>
    </source>
</evidence>
<dbReference type="PRINTS" id="PR00417">
    <property type="entry name" value="PRTPISMRASEI"/>
</dbReference>
<dbReference type="SMART" id="SM00437">
    <property type="entry name" value="TOP1Ac"/>
    <property type="match status" value="1"/>
</dbReference>
<dbReference type="InterPro" id="IPR034144">
    <property type="entry name" value="TOPRIM_TopoIII"/>
</dbReference>
<protein>
    <recommendedName>
        <fullName evidence="3">DNA topoisomerase</fullName>
        <ecNumber evidence="3">5.6.2.1</ecNumber>
    </recommendedName>
    <alternativeName>
        <fullName evidence="12">Omega-protein</fullName>
    </alternativeName>
    <alternativeName>
        <fullName evidence="11">Relaxing enzyme</fullName>
    </alternativeName>
    <alternativeName>
        <fullName evidence="9">Swivelase</fullName>
    </alternativeName>
    <alternativeName>
        <fullName evidence="10">Untwisting enzyme</fullName>
    </alternativeName>
</protein>
<dbReference type="SMART" id="SM00436">
    <property type="entry name" value="TOP1Bc"/>
    <property type="match status" value="1"/>
</dbReference>
<sequence>MKSLVLAEKPSVARELARVLGCNEKKKHYLEGPRYIVTWALGHLVELKMPEDYDHKYKEWNMEDLPIIPKQMEIKPIRKTYPQFKAIEQLSKRKDVQEIIIATDAGREGELVARWILERIHWRKTVKRLWISSQTDRAIKDGFHNLKPARNYDNLYRSAVCRSEADWLIGLNVSRALTVKYNDPLSAGRVQTPTLSLILDREKEIQTFVPRKFWTIQASIGTVQLNWEKNGEKRIFDEQDAKHLLDALEGNKAKVVQITRKEKQEAQPLPYDLTELQRDANHRFGFTAKKTLNVLQNLYEQHKLVTYPRTDSKYLTKDMKDTMYDRLLALKANFKDIVQPILKNKGIVLSKRVFNDEKVTDHHAIIPTDHTSSLSRLSADERKLYDLIVHRFLTLFYPSYQYATFIFTLDVQGNMLVGKETEILNKGFKSIVSNDHDQMGKSSFQLQKDKTYKIDDVQIISHLTEPPKRFSEADLLMKMEKFGLGTPATRADIIEKLVSSEAIRREEGRLHSTPKGKQLIDLVNEELKSPKLTAKWEKQLEAISRGKEDPEKFLQSIRKETSRLVTEIKNSEQKYHAHNLTGSKCPECGSFMKEVTRKDGKMLVCSNRECNFTKRKSPKLSNRRCPTCHKKMEIHKGKSGMYFQCRTCNVVEKAEQKKKALSKHEEKRLLNKYSKNETFSNSLGDLLKAALQKDK</sequence>
<dbReference type="SUPFAM" id="SSF56712">
    <property type="entry name" value="Prokaryotic type I DNA topoisomerase"/>
    <property type="match status" value="1"/>
</dbReference>
<evidence type="ECO:0000256" key="12">
    <source>
        <dbReference type="ARBA" id="ARBA00032877"/>
    </source>
</evidence>
<evidence type="ECO:0000256" key="8">
    <source>
        <dbReference type="ARBA" id="ARBA00023235"/>
    </source>
</evidence>
<keyword evidence="6" id="KW-0799">Topoisomerase</keyword>
<name>A0A6M0P565_9BACI</name>
<keyword evidence="8 15" id="KW-0413">Isomerase</keyword>
<dbReference type="InterPro" id="IPR013497">
    <property type="entry name" value="Topo_IA_cen"/>
</dbReference>
<evidence type="ECO:0000256" key="1">
    <source>
        <dbReference type="ARBA" id="ARBA00000213"/>
    </source>
</evidence>
<dbReference type="EC" id="5.6.2.1" evidence="3"/>
<dbReference type="InterPro" id="IPR013824">
    <property type="entry name" value="Topo_IA_cen_sub1"/>
</dbReference>
<comment type="similarity">
    <text evidence="2">Belongs to the type IA topoisomerase family.</text>
</comment>
<organism evidence="15 16">
    <name type="scientific">Heyndrickxia ginsengihumi</name>
    <dbReference type="NCBI Taxonomy" id="363870"/>
    <lineage>
        <taxon>Bacteria</taxon>
        <taxon>Bacillati</taxon>
        <taxon>Bacillota</taxon>
        <taxon>Bacilli</taxon>
        <taxon>Bacillales</taxon>
        <taxon>Bacillaceae</taxon>
        <taxon>Heyndrickxia</taxon>
    </lineage>
</organism>
<dbReference type="SMART" id="SM00493">
    <property type="entry name" value="TOPRIM"/>
    <property type="match status" value="1"/>
</dbReference>
<dbReference type="Gene3D" id="3.40.50.140">
    <property type="match status" value="1"/>
</dbReference>
<feature type="domain" description="Topo IA-type catalytic" evidence="14">
    <location>
        <begin position="152"/>
        <end position="565"/>
    </location>
</feature>
<dbReference type="GO" id="GO:0006265">
    <property type="term" value="P:DNA topological change"/>
    <property type="evidence" value="ECO:0007669"/>
    <property type="project" value="InterPro"/>
</dbReference>